<dbReference type="NCBIfam" id="TIGR00046">
    <property type="entry name" value="RsmE family RNA methyltransferase"/>
    <property type="match status" value="1"/>
</dbReference>
<evidence type="ECO:0000313" key="14">
    <source>
        <dbReference type="EMBL" id="EJK62319.1"/>
    </source>
</evidence>
<dbReference type="CDD" id="cd18084">
    <property type="entry name" value="RsmE-like"/>
    <property type="match status" value="1"/>
</dbReference>
<proteinExistence type="inferred from homology"/>
<dbReference type="OrthoDB" id="2021042at2759"/>
<evidence type="ECO:0000256" key="2">
    <source>
        <dbReference type="ARBA" id="ARBA00005528"/>
    </source>
</evidence>
<dbReference type="eggNOG" id="ENOG502TBAN">
    <property type="taxonomic scope" value="Eukaryota"/>
</dbReference>
<dbReference type="Proteomes" id="UP000266841">
    <property type="component" value="Unassembled WGS sequence"/>
</dbReference>
<dbReference type="GO" id="GO:0070042">
    <property type="term" value="F:rRNA (uridine-N3-)-methyltransferase activity"/>
    <property type="evidence" value="ECO:0007669"/>
    <property type="project" value="TreeGrafter"/>
</dbReference>
<comment type="subcellular location">
    <subcellularLocation>
        <location evidence="1">Cytoplasm</location>
    </subcellularLocation>
</comment>
<evidence type="ECO:0000313" key="15">
    <source>
        <dbReference type="Proteomes" id="UP000266841"/>
    </source>
</evidence>
<dbReference type="AlphaFoldDB" id="K0SBK6"/>
<gene>
    <name evidence="14" type="ORF">THAOC_17072</name>
</gene>
<sequence length="390" mass="41828">CEFKPFGLAHALRVLAATLRLLRILDHPGQRKFRECRTGYYRFPASKTGSTGPMRLGTLGGAVPRVLPVGSTTESPKILSAGQSVTRSASCDGENSNFGPREMNLVLIRKAEQSDGGSVALASKDERSVHIVNHLGKKTGDTVSFGIYDGPRGKATVTVDDGGGVRLTPVQETMVPPEPEPEITVLLAVPFPMRMKWLWPVMASFNYVTRIVVIRGELSNHEFCDSRSLREGVYGPLIEKGMSQGARTRGVKVDVCFENVSADLLGRLGLGDNSAARALLDCGDENNVPKELYGHVDGFFSDAHGRRASGVGSCPAATLAVGPERGWTEKEAKIFTDFGFASTSLGSSILRVDTAVVAGLGIVTAALDKARRRGTTLEECQTAKVKRPRG</sequence>
<comment type="similarity">
    <text evidence="2">Belongs to the RNA methyltransferase RsmE family.</text>
</comment>
<feature type="chain" id="PRO_5003837664" description="16S rRNA (uracil(1498)-N(3))-methyltransferase" evidence="12">
    <location>
        <begin position="17"/>
        <end position="390"/>
    </location>
</feature>
<keyword evidence="7" id="KW-0808">Transferase</keyword>
<keyword evidence="6" id="KW-0489">Methyltransferase</keyword>
<dbReference type="OMA" id="RECRTGY"/>
<evidence type="ECO:0000256" key="3">
    <source>
        <dbReference type="ARBA" id="ARBA00012328"/>
    </source>
</evidence>
<accession>K0SBK6</accession>
<feature type="non-terminal residue" evidence="14">
    <location>
        <position position="1"/>
    </location>
</feature>
<dbReference type="EC" id="2.1.1.193" evidence="3"/>
<dbReference type="InterPro" id="IPR029028">
    <property type="entry name" value="Alpha/beta_knot_MTases"/>
</dbReference>
<keyword evidence="12" id="KW-0732">Signal</keyword>
<dbReference type="InterPro" id="IPR029026">
    <property type="entry name" value="tRNA_m1G_MTases_N"/>
</dbReference>
<evidence type="ECO:0000256" key="10">
    <source>
        <dbReference type="ARBA" id="ARBA00047944"/>
    </source>
</evidence>
<feature type="domain" description="Ribosomal RNA small subunit methyltransferase E methyltransferase" evidence="13">
    <location>
        <begin position="179"/>
        <end position="363"/>
    </location>
</feature>
<evidence type="ECO:0000256" key="11">
    <source>
        <dbReference type="SAM" id="MobiDB-lite"/>
    </source>
</evidence>
<dbReference type="PANTHER" id="PTHR30027:SF3">
    <property type="entry name" value="16S RRNA (URACIL(1498)-N(3))-METHYLTRANSFERASE"/>
    <property type="match status" value="1"/>
</dbReference>
<dbReference type="Gene3D" id="3.40.1280.10">
    <property type="match status" value="1"/>
</dbReference>
<comment type="caution">
    <text evidence="14">The sequence shown here is derived from an EMBL/GenBank/DDBJ whole genome shotgun (WGS) entry which is preliminary data.</text>
</comment>
<dbReference type="EMBL" id="AGNL01018972">
    <property type="protein sequence ID" value="EJK62319.1"/>
    <property type="molecule type" value="Genomic_DNA"/>
</dbReference>
<dbReference type="GO" id="GO:0005737">
    <property type="term" value="C:cytoplasm"/>
    <property type="evidence" value="ECO:0007669"/>
    <property type="project" value="UniProtKB-SubCell"/>
</dbReference>
<evidence type="ECO:0000256" key="1">
    <source>
        <dbReference type="ARBA" id="ARBA00004496"/>
    </source>
</evidence>
<comment type="catalytic activity">
    <reaction evidence="10">
        <text>uridine(1498) in 16S rRNA + S-adenosyl-L-methionine = N(3)-methyluridine(1498) in 16S rRNA + S-adenosyl-L-homocysteine + H(+)</text>
        <dbReference type="Rhea" id="RHEA:42920"/>
        <dbReference type="Rhea" id="RHEA-COMP:10283"/>
        <dbReference type="Rhea" id="RHEA-COMP:10284"/>
        <dbReference type="ChEBI" id="CHEBI:15378"/>
        <dbReference type="ChEBI" id="CHEBI:57856"/>
        <dbReference type="ChEBI" id="CHEBI:59789"/>
        <dbReference type="ChEBI" id="CHEBI:65315"/>
        <dbReference type="ChEBI" id="CHEBI:74502"/>
        <dbReference type="EC" id="2.1.1.193"/>
    </reaction>
</comment>
<feature type="region of interest" description="Disordered" evidence="11">
    <location>
        <begin position="73"/>
        <end position="95"/>
    </location>
</feature>
<keyword evidence="4" id="KW-0963">Cytoplasm</keyword>
<keyword evidence="8" id="KW-0949">S-adenosyl-L-methionine</keyword>
<reference evidence="14 15" key="1">
    <citation type="journal article" date="2012" name="Genome Biol.">
        <title>Genome and low-iron response of an oceanic diatom adapted to chronic iron limitation.</title>
        <authorList>
            <person name="Lommer M."/>
            <person name="Specht M."/>
            <person name="Roy A.S."/>
            <person name="Kraemer L."/>
            <person name="Andreson R."/>
            <person name="Gutowska M.A."/>
            <person name="Wolf J."/>
            <person name="Bergner S.V."/>
            <person name="Schilhabel M.B."/>
            <person name="Klostermeier U.C."/>
            <person name="Beiko R.G."/>
            <person name="Rosenstiel P."/>
            <person name="Hippler M."/>
            <person name="Laroche J."/>
        </authorList>
    </citation>
    <scope>NUCLEOTIDE SEQUENCE [LARGE SCALE GENOMIC DNA]</scope>
    <source>
        <strain evidence="14 15">CCMP1005</strain>
    </source>
</reference>
<protein>
    <recommendedName>
        <fullName evidence="3">16S rRNA (uracil(1498)-N(3))-methyltransferase</fullName>
        <ecNumber evidence="3">2.1.1.193</ecNumber>
    </recommendedName>
</protein>
<keyword evidence="5" id="KW-0698">rRNA processing</keyword>
<name>K0SBK6_THAOC</name>
<organism evidence="14 15">
    <name type="scientific">Thalassiosira oceanica</name>
    <name type="common">Marine diatom</name>
    <dbReference type="NCBI Taxonomy" id="159749"/>
    <lineage>
        <taxon>Eukaryota</taxon>
        <taxon>Sar</taxon>
        <taxon>Stramenopiles</taxon>
        <taxon>Ochrophyta</taxon>
        <taxon>Bacillariophyta</taxon>
        <taxon>Coscinodiscophyceae</taxon>
        <taxon>Thalassiosirophycidae</taxon>
        <taxon>Thalassiosirales</taxon>
        <taxon>Thalassiosiraceae</taxon>
        <taxon>Thalassiosira</taxon>
    </lineage>
</organism>
<dbReference type="GO" id="GO:0070475">
    <property type="term" value="P:rRNA base methylation"/>
    <property type="evidence" value="ECO:0007669"/>
    <property type="project" value="TreeGrafter"/>
</dbReference>
<dbReference type="InterPro" id="IPR006700">
    <property type="entry name" value="RsmE"/>
</dbReference>
<dbReference type="Pfam" id="PF04452">
    <property type="entry name" value="Methyltrans_RNA"/>
    <property type="match status" value="1"/>
</dbReference>
<evidence type="ECO:0000256" key="9">
    <source>
        <dbReference type="ARBA" id="ARBA00025699"/>
    </source>
</evidence>
<evidence type="ECO:0000256" key="4">
    <source>
        <dbReference type="ARBA" id="ARBA00022490"/>
    </source>
</evidence>
<dbReference type="SUPFAM" id="SSF75217">
    <property type="entry name" value="alpha/beta knot"/>
    <property type="match status" value="1"/>
</dbReference>
<evidence type="ECO:0000256" key="6">
    <source>
        <dbReference type="ARBA" id="ARBA00022603"/>
    </source>
</evidence>
<keyword evidence="15" id="KW-1185">Reference proteome</keyword>
<feature type="signal peptide" evidence="12">
    <location>
        <begin position="1"/>
        <end position="16"/>
    </location>
</feature>
<comment type="function">
    <text evidence="9">Specifically methylates the N3 position of the uracil ring of uridine 1498 (m3U1498) in 16S rRNA. Acts on the fully assembled 30S ribosomal subunit.</text>
</comment>
<evidence type="ECO:0000259" key="13">
    <source>
        <dbReference type="Pfam" id="PF04452"/>
    </source>
</evidence>
<dbReference type="InterPro" id="IPR046886">
    <property type="entry name" value="RsmE_MTase_dom"/>
</dbReference>
<evidence type="ECO:0000256" key="5">
    <source>
        <dbReference type="ARBA" id="ARBA00022552"/>
    </source>
</evidence>
<evidence type="ECO:0000256" key="12">
    <source>
        <dbReference type="SAM" id="SignalP"/>
    </source>
</evidence>
<dbReference type="PANTHER" id="PTHR30027">
    <property type="entry name" value="RIBOSOMAL RNA SMALL SUBUNIT METHYLTRANSFERASE E"/>
    <property type="match status" value="1"/>
</dbReference>
<evidence type="ECO:0000256" key="7">
    <source>
        <dbReference type="ARBA" id="ARBA00022679"/>
    </source>
</evidence>
<evidence type="ECO:0000256" key="8">
    <source>
        <dbReference type="ARBA" id="ARBA00022691"/>
    </source>
</evidence>